<dbReference type="EMBL" id="CAEZYF010000012">
    <property type="protein sequence ID" value="CAB4728747.1"/>
    <property type="molecule type" value="Genomic_DNA"/>
</dbReference>
<dbReference type="InterPro" id="IPR005995">
    <property type="entry name" value="Pgm_bpd_ind"/>
</dbReference>
<dbReference type="GO" id="GO:0006096">
    <property type="term" value="P:glycolytic process"/>
    <property type="evidence" value="ECO:0007669"/>
    <property type="project" value="UniProtKB-UniPathway"/>
</dbReference>
<feature type="domain" description="Metalloenzyme" evidence="9">
    <location>
        <begin position="8"/>
        <end position="534"/>
    </location>
</feature>
<dbReference type="GO" id="GO:0004619">
    <property type="term" value="F:phosphoglycerate mutase activity"/>
    <property type="evidence" value="ECO:0007669"/>
    <property type="project" value="UniProtKB-EC"/>
</dbReference>
<dbReference type="PIRSF" id="PIRSF001492">
    <property type="entry name" value="IPGAM"/>
    <property type="match status" value="1"/>
</dbReference>
<accession>A0A6J7BLT1</accession>
<dbReference type="Pfam" id="PF01676">
    <property type="entry name" value="Metalloenzyme"/>
    <property type="match status" value="1"/>
</dbReference>
<proteinExistence type="inferred from homology"/>
<comment type="cofactor">
    <cofactor evidence="1">
        <name>Mn(2+)</name>
        <dbReference type="ChEBI" id="CHEBI:29035"/>
    </cofactor>
</comment>
<dbReference type="PANTHER" id="PTHR31637:SF0">
    <property type="entry name" value="2,3-BISPHOSPHOGLYCERATE-INDEPENDENT PHOSPHOGLYCERATE MUTASE"/>
    <property type="match status" value="1"/>
</dbReference>
<evidence type="ECO:0000256" key="4">
    <source>
        <dbReference type="ARBA" id="ARBA00012026"/>
    </source>
</evidence>
<evidence type="ECO:0000313" key="16">
    <source>
        <dbReference type="EMBL" id="CAB5008827.1"/>
    </source>
</evidence>
<organism evidence="14">
    <name type="scientific">freshwater metagenome</name>
    <dbReference type="NCBI Taxonomy" id="449393"/>
    <lineage>
        <taxon>unclassified sequences</taxon>
        <taxon>metagenomes</taxon>
        <taxon>ecological metagenomes</taxon>
    </lineage>
</organism>
<dbReference type="GO" id="GO:0006007">
    <property type="term" value="P:glucose catabolic process"/>
    <property type="evidence" value="ECO:0007669"/>
    <property type="project" value="InterPro"/>
</dbReference>
<name>A0A6J7BLT1_9ZZZZ</name>
<keyword evidence="6" id="KW-0324">Glycolysis</keyword>
<dbReference type="Gene3D" id="3.40.720.10">
    <property type="entry name" value="Alkaline Phosphatase, subunit A"/>
    <property type="match status" value="1"/>
</dbReference>
<dbReference type="EMBL" id="CAFBMT010000004">
    <property type="protein sequence ID" value="CAB4920491.1"/>
    <property type="molecule type" value="Genomic_DNA"/>
</dbReference>
<dbReference type="SUPFAM" id="SSF64158">
    <property type="entry name" value="2,3-Bisphosphoglycerate-independent phosphoglycerate mutase, substrate-binding domain"/>
    <property type="match status" value="1"/>
</dbReference>
<protein>
    <recommendedName>
        <fullName evidence="4">phosphoglycerate mutase (2,3-diphosphoglycerate-independent)</fullName>
        <ecNumber evidence="4">5.4.2.12</ecNumber>
    </recommendedName>
</protein>
<dbReference type="Pfam" id="PF06415">
    <property type="entry name" value="iPGM_N"/>
    <property type="match status" value="1"/>
</dbReference>
<comment type="pathway">
    <text evidence="2">Carbohydrate degradation; glycolysis; pyruvate from D-glyceraldehyde 3-phosphate: step 3/5.</text>
</comment>
<dbReference type="InterPro" id="IPR011258">
    <property type="entry name" value="BPG-indep_PGM_N"/>
</dbReference>
<keyword evidence="7" id="KW-0464">Manganese</keyword>
<dbReference type="InterPro" id="IPR036646">
    <property type="entry name" value="PGAM_B_sf"/>
</dbReference>
<keyword evidence="5" id="KW-0479">Metal-binding</keyword>
<dbReference type="InterPro" id="IPR017850">
    <property type="entry name" value="Alkaline_phosphatase_core_sf"/>
</dbReference>
<gene>
    <name evidence="12" type="ORF">UFOPK2656_01954</name>
    <name evidence="13" type="ORF">UFOPK3099_00815</name>
    <name evidence="14" type="ORF">UFOPK3267_00039</name>
    <name evidence="15" type="ORF">UFOPK3651_00822</name>
    <name evidence="16" type="ORF">UFOPK3931_02689</name>
    <name evidence="11" type="ORF">UFOPK4189_01003</name>
</gene>
<keyword evidence="8" id="KW-0413">Isomerase</keyword>
<evidence type="ECO:0000256" key="2">
    <source>
        <dbReference type="ARBA" id="ARBA00004798"/>
    </source>
</evidence>
<evidence type="ECO:0000256" key="1">
    <source>
        <dbReference type="ARBA" id="ARBA00001936"/>
    </source>
</evidence>
<dbReference type="PANTHER" id="PTHR31637">
    <property type="entry name" value="2,3-BISPHOSPHOGLYCERATE-INDEPENDENT PHOSPHOGLYCERATE MUTASE"/>
    <property type="match status" value="1"/>
</dbReference>
<evidence type="ECO:0000256" key="7">
    <source>
        <dbReference type="ARBA" id="ARBA00023211"/>
    </source>
</evidence>
<reference evidence="14" key="1">
    <citation type="submission" date="2020-05" db="EMBL/GenBank/DDBJ databases">
        <authorList>
            <person name="Chiriac C."/>
            <person name="Salcher M."/>
            <person name="Ghai R."/>
            <person name="Kavagutti S V."/>
        </authorList>
    </citation>
    <scope>NUCLEOTIDE SEQUENCE</scope>
</reference>
<dbReference type="FunFam" id="3.40.1450.10:FF:000002">
    <property type="entry name" value="2,3-bisphosphoglycerate-independent phosphoglycerate mutase"/>
    <property type="match status" value="1"/>
</dbReference>
<evidence type="ECO:0000313" key="12">
    <source>
        <dbReference type="EMBL" id="CAB4728747.1"/>
    </source>
</evidence>
<dbReference type="EMBL" id="CAFBOL010000100">
    <property type="protein sequence ID" value="CAB5008827.1"/>
    <property type="molecule type" value="Genomic_DNA"/>
</dbReference>
<dbReference type="AlphaFoldDB" id="A0A6J7BLT1"/>
<evidence type="ECO:0000256" key="5">
    <source>
        <dbReference type="ARBA" id="ARBA00022723"/>
    </source>
</evidence>
<evidence type="ECO:0000259" key="9">
    <source>
        <dbReference type="Pfam" id="PF01676"/>
    </source>
</evidence>
<dbReference type="EMBL" id="CAFAAV010000046">
    <property type="protein sequence ID" value="CAB4812113.1"/>
    <property type="molecule type" value="Genomic_DNA"/>
</dbReference>
<evidence type="ECO:0000313" key="15">
    <source>
        <dbReference type="EMBL" id="CAB4920491.1"/>
    </source>
</evidence>
<feature type="domain" description="BPG-independent PGAM N-terminal" evidence="10">
    <location>
        <begin position="106"/>
        <end position="315"/>
    </location>
</feature>
<dbReference type="EC" id="5.4.2.12" evidence="4"/>
<dbReference type="EMBL" id="CAESGF010000004">
    <property type="protein sequence ID" value="CAB4363222.1"/>
    <property type="molecule type" value="Genomic_DNA"/>
</dbReference>
<dbReference type="EMBL" id="CAFBIY010000001">
    <property type="protein sequence ID" value="CAB4845921.1"/>
    <property type="molecule type" value="Genomic_DNA"/>
</dbReference>
<dbReference type="GO" id="GO:0030145">
    <property type="term" value="F:manganese ion binding"/>
    <property type="evidence" value="ECO:0007669"/>
    <property type="project" value="InterPro"/>
</dbReference>
<dbReference type="InterPro" id="IPR006124">
    <property type="entry name" value="Metalloenzyme"/>
</dbReference>
<evidence type="ECO:0000256" key="3">
    <source>
        <dbReference type="ARBA" id="ARBA00008819"/>
    </source>
</evidence>
<evidence type="ECO:0000313" key="11">
    <source>
        <dbReference type="EMBL" id="CAB4363222.1"/>
    </source>
</evidence>
<evidence type="ECO:0000313" key="13">
    <source>
        <dbReference type="EMBL" id="CAB4812113.1"/>
    </source>
</evidence>
<dbReference type="GO" id="GO:0005737">
    <property type="term" value="C:cytoplasm"/>
    <property type="evidence" value="ECO:0007669"/>
    <property type="project" value="InterPro"/>
</dbReference>
<dbReference type="Gene3D" id="3.40.1450.10">
    <property type="entry name" value="BPG-independent phosphoglycerate mutase, domain B"/>
    <property type="match status" value="1"/>
</dbReference>
<evidence type="ECO:0000256" key="6">
    <source>
        <dbReference type="ARBA" id="ARBA00023152"/>
    </source>
</evidence>
<comment type="similarity">
    <text evidence="3">Belongs to the BPG-independent phosphoglycerate mutase family.</text>
</comment>
<dbReference type="SUPFAM" id="SSF53649">
    <property type="entry name" value="Alkaline phosphatase-like"/>
    <property type="match status" value="1"/>
</dbReference>
<evidence type="ECO:0000256" key="8">
    <source>
        <dbReference type="ARBA" id="ARBA00023235"/>
    </source>
</evidence>
<dbReference type="NCBIfam" id="TIGR01307">
    <property type="entry name" value="pgm_bpd_ind"/>
    <property type="match status" value="1"/>
</dbReference>
<evidence type="ECO:0000259" key="10">
    <source>
        <dbReference type="Pfam" id="PF06415"/>
    </source>
</evidence>
<sequence>MANSSAAPLVLAILDGVGLAPPTEDNSVWLARAPFLHSVLRDEFVEGQPAVRTELRAHGTAVGLPSDADMGNSEVGHNILGAGRIFDQGAKQVEQSLLDGTIWGPAWQHVLARGVAGRSIHFIGLLSDGNVHSHIKHLQIMLEKAAEAGAAHLVAHVLLDGRDVRDGTGDKYVEQLEAFCAELGARTGIIPIIGSGGGRMGVTMDRYEADWAVVERGYQAHCAGTARPFPSALDAVRTFRAEDPSVSDQFLPPFTVVGADGAPVGAMHDGDAVVLFNFRGDRMIEIYRALTETPFTAFDRGPLPADLLVSGLALYDGDLKIPAEFLVPPTRVTNTVSEVIAAAGLRQAAIAETQKYGHVTYFWNGNQSDKFDASLEDYVEIESDRVPFEQRPWMKSAETADEIIRCIHEGSHQFIRANFAAGDMVGHTGSVQAATIAVEGLDVSLRRVFEAVRRASGTLVVTADHGNCEVMVERDSKGTVQYLADGTPVPKKSHTLSPVPFVVLDFMGRTITVNHIERAGLANVAATLLGFLGLPVPDAYAAPAMTVHA</sequence>
<evidence type="ECO:0000313" key="14">
    <source>
        <dbReference type="EMBL" id="CAB4845921.1"/>
    </source>
</evidence>
<dbReference type="UniPathway" id="UPA00109">
    <property type="reaction ID" value="UER00186"/>
</dbReference>
<dbReference type="CDD" id="cd16010">
    <property type="entry name" value="iPGM"/>
    <property type="match status" value="1"/>
</dbReference>